<reference evidence="1 2" key="1">
    <citation type="journal article" date="2024" name="BMC Genomics">
        <title>De novo assembly and annotation of Popillia japonica's genome with initial clues to its potential as an invasive pest.</title>
        <authorList>
            <person name="Cucini C."/>
            <person name="Boschi S."/>
            <person name="Funari R."/>
            <person name="Cardaioli E."/>
            <person name="Iannotti N."/>
            <person name="Marturano G."/>
            <person name="Paoli F."/>
            <person name="Bruttini M."/>
            <person name="Carapelli A."/>
            <person name="Frati F."/>
            <person name="Nardi F."/>
        </authorList>
    </citation>
    <scope>NUCLEOTIDE SEQUENCE [LARGE SCALE GENOMIC DNA]</scope>
    <source>
        <strain evidence="1">DMR45628</strain>
    </source>
</reference>
<evidence type="ECO:0000313" key="1">
    <source>
        <dbReference type="EMBL" id="KAK9751470.1"/>
    </source>
</evidence>
<protein>
    <submittedName>
        <fullName evidence="1">Uncharacterized protein</fullName>
    </submittedName>
</protein>
<comment type="caution">
    <text evidence="1">The sequence shown here is derived from an EMBL/GenBank/DDBJ whole genome shotgun (WGS) entry which is preliminary data.</text>
</comment>
<proteinExistence type="predicted"/>
<organism evidence="1 2">
    <name type="scientific">Popillia japonica</name>
    <name type="common">Japanese beetle</name>
    <dbReference type="NCBI Taxonomy" id="7064"/>
    <lineage>
        <taxon>Eukaryota</taxon>
        <taxon>Metazoa</taxon>
        <taxon>Ecdysozoa</taxon>
        <taxon>Arthropoda</taxon>
        <taxon>Hexapoda</taxon>
        <taxon>Insecta</taxon>
        <taxon>Pterygota</taxon>
        <taxon>Neoptera</taxon>
        <taxon>Endopterygota</taxon>
        <taxon>Coleoptera</taxon>
        <taxon>Polyphaga</taxon>
        <taxon>Scarabaeiformia</taxon>
        <taxon>Scarabaeidae</taxon>
        <taxon>Rutelinae</taxon>
        <taxon>Popillia</taxon>
    </lineage>
</organism>
<sequence length="104" mass="12151">MTRCRKLPMVIWRNSLQQLRAFLREHIYEVENVIQIANGTLQRGYVLEILMLNFPIISHDFGLWVATTFIENSAVRFSTELPEIKDTGPRTTFNEIVIRQSNLS</sequence>
<name>A0AAW1MUX6_POPJA</name>
<dbReference type="EMBL" id="JASPKY010000028">
    <property type="protein sequence ID" value="KAK9751470.1"/>
    <property type="molecule type" value="Genomic_DNA"/>
</dbReference>
<dbReference type="Proteomes" id="UP001458880">
    <property type="component" value="Unassembled WGS sequence"/>
</dbReference>
<accession>A0AAW1MUX6</accession>
<evidence type="ECO:0000313" key="2">
    <source>
        <dbReference type="Proteomes" id="UP001458880"/>
    </source>
</evidence>
<gene>
    <name evidence="1" type="ORF">QE152_g5011</name>
</gene>
<dbReference type="AlphaFoldDB" id="A0AAW1MUX6"/>
<keyword evidence="2" id="KW-1185">Reference proteome</keyword>